<protein>
    <recommendedName>
        <fullName evidence="12">RNA polymerase II subunit B1 CTD phosphatase RPAP2 homolog</fullName>
        <ecNumber evidence="12">3.1.3.16</ecNumber>
    </recommendedName>
</protein>
<feature type="compositionally biased region" description="Basic and acidic residues" evidence="13">
    <location>
        <begin position="290"/>
        <end position="306"/>
    </location>
</feature>
<dbReference type="PANTHER" id="PTHR14732">
    <property type="entry name" value="RNA POLYMERASE II SUBUNIT B1 CTD PHOSPHATASE RPAP2-RELATED"/>
    <property type="match status" value="1"/>
</dbReference>
<dbReference type="InterPro" id="IPR038534">
    <property type="entry name" value="Rtr1/RPAP2_sf"/>
</dbReference>
<evidence type="ECO:0000256" key="11">
    <source>
        <dbReference type="PROSITE-ProRule" id="PRU00812"/>
    </source>
</evidence>
<evidence type="ECO:0000256" key="5">
    <source>
        <dbReference type="ARBA" id="ARBA00022801"/>
    </source>
</evidence>
<feature type="compositionally biased region" description="Pro residues" evidence="13">
    <location>
        <begin position="24"/>
        <end position="34"/>
    </location>
</feature>
<dbReference type="EC" id="3.1.3.16" evidence="12"/>
<feature type="compositionally biased region" description="Acidic residues" evidence="13">
    <location>
        <begin position="319"/>
        <end position="336"/>
    </location>
</feature>
<keyword evidence="8 12" id="KW-0539">Nucleus</keyword>
<keyword evidence="7 12" id="KW-0904">Protein phosphatase</keyword>
<dbReference type="GO" id="GO:0008420">
    <property type="term" value="F:RNA polymerase II CTD heptapeptide repeat phosphatase activity"/>
    <property type="evidence" value="ECO:0007669"/>
    <property type="project" value="UniProtKB-UniRule"/>
</dbReference>
<evidence type="ECO:0000256" key="7">
    <source>
        <dbReference type="ARBA" id="ARBA00022912"/>
    </source>
</evidence>
<dbReference type="Proteomes" id="UP001270362">
    <property type="component" value="Unassembled WGS sequence"/>
</dbReference>
<dbReference type="EMBL" id="JAULSO010000002">
    <property type="protein sequence ID" value="KAK3687387.1"/>
    <property type="molecule type" value="Genomic_DNA"/>
</dbReference>
<comment type="catalytic activity">
    <reaction evidence="9 12">
        <text>O-phospho-L-seryl-[protein] + H2O = L-seryl-[protein] + phosphate</text>
        <dbReference type="Rhea" id="RHEA:20629"/>
        <dbReference type="Rhea" id="RHEA-COMP:9863"/>
        <dbReference type="Rhea" id="RHEA-COMP:11604"/>
        <dbReference type="ChEBI" id="CHEBI:15377"/>
        <dbReference type="ChEBI" id="CHEBI:29999"/>
        <dbReference type="ChEBI" id="CHEBI:43474"/>
        <dbReference type="ChEBI" id="CHEBI:83421"/>
        <dbReference type="EC" id="3.1.3.16"/>
    </reaction>
</comment>
<evidence type="ECO:0000256" key="1">
    <source>
        <dbReference type="ARBA" id="ARBA00004123"/>
    </source>
</evidence>
<name>A0AAE0X7C4_9PEZI</name>
<feature type="compositionally biased region" description="Polar residues" evidence="13">
    <location>
        <begin position="1"/>
        <end position="11"/>
    </location>
</feature>
<dbReference type="GO" id="GO:0043175">
    <property type="term" value="F:RNA polymerase core enzyme binding"/>
    <property type="evidence" value="ECO:0007669"/>
    <property type="project" value="UniProtKB-UniRule"/>
</dbReference>
<dbReference type="InterPro" id="IPR039693">
    <property type="entry name" value="Rtr1/RPAP2"/>
</dbReference>
<dbReference type="GO" id="GO:0005634">
    <property type="term" value="C:nucleus"/>
    <property type="evidence" value="ECO:0007669"/>
    <property type="project" value="UniProtKB-SubCell"/>
</dbReference>
<gene>
    <name evidence="15" type="ORF">B0T22DRAFT_439026</name>
</gene>
<dbReference type="Pfam" id="PF04181">
    <property type="entry name" value="RPAP2_Rtr1"/>
    <property type="match status" value="1"/>
</dbReference>
<evidence type="ECO:0000313" key="16">
    <source>
        <dbReference type="Proteomes" id="UP001270362"/>
    </source>
</evidence>
<comment type="similarity">
    <text evidence="2 11 12">Belongs to the RPAP2 family.</text>
</comment>
<feature type="region of interest" description="Disordered" evidence="13">
    <location>
        <begin position="276"/>
        <end position="343"/>
    </location>
</feature>
<feature type="region of interest" description="Disordered" evidence="13">
    <location>
        <begin position="207"/>
        <end position="246"/>
    </location>
</feature>
<evidence type="ECO:0000256" key="10">
    <source>
        <dbReference type="ARBA" id="ARBA00048336"/>
    </source>
</evidence>
<organism evidence="15 16">
    <name type="scientific">Podospora appendiculata</name>
    <dbReference type="NCBI Taxonomy" id="314037"/>
    <lineage>
        <taxon>Eukaryota</taxon>
        <taxon>Fungi</taxon>
        <taxon>Dikarya</taxon>
        <taxon>Ascomycota</taxon>
        <taxon>Pezizomycotina</taxon>
        <taxon>Sordariomycetes</taxon>
        <taxon>Sordariomycetidae</taxon>
        <taxon>Sordariales</taxon>
        <taxon>Podosporaceae</taxon>
        <taxon>Podospora</taxon>
    </lineage>
</organism>
<evidence type="ECO:0000256" key="2">
    <source>
        <dbReference type="ARBA" id="ARBA00005676"/>
    </source>
</evidence>
<dbReference type="InterPro" id="IPR007308">
    <property type="entry name" value="Rtr1/RPAP2_dom"/>
</dbReference>
<comment type="subcellular location">
    <subcellularLocation>
        <location evidence="1 12">Nucleus</location>
    </subcellularLocation>
</comment>
<feature type="region of interest" description="Disordered" evidence="13">
    <location>
        <begin position="1"/>
        <end position="42"/>
    </location>
</feature>
<dbReference type="Gene3D" id="1.25.40.820">
    <property type="match status" value="1"/>
</dbReference>
<accession>A0AAE0X7C4</accession>
<comment type="caution">
    <text evidence="15">The sequence shown here is derived from an EMBL/GenBank/DDBJ whole genome shotgun (WGS) entry which is preliminary data.</text>
</comment>
<dbReference type="GO" id="GO:0005737">
    <property type="term" value="C:cytoplasm"/>
    <property type="evidence" value="ECO:0007669"/>
    <property type="project" value="TreeGrafter"/>
</dbReference>
<dbReference type="PROSITE" id="PS51479">
    <property type="entry name" value="ZF_RTR1"/>
    <property type="match status" value="1"/>
</dbReference>
<dbReference type="AlphaFoldDB" id="A0AAE0X7C4"/>
<keyword evidence="5 12" id="KW-0378">Hydrolase</keyword>
<evidence type="ECO:0000256" key="3">
    <source>
        <dbReference type="ARBA" id="ARBA00022723"/>
    </source>
</evidence>
<evidence type="ECO:0000256" key="9">
    <source>
        <dbReference type="ARBA" id="ARBA00047761"/>
    </source>
</evidence>
<evidence type="ECO:0000256" key="12">
    <source>
        <dbReference type="RuleBase" id="RU367080"/>
    </source>
</evidence>
<evidence type="ECO:0000313" key="15">
    <source>
        <dbReference type="EMBL" id="KAK3687387.1"/>
    </source>
</evidence>
<dbReference type="PANTHER" id="PTHR14732:SF0">
    <property type="entry name" value="RNA POLYMERASE II SUBUNIT B1 CTD PHOSPHATASE RPAP2-RELATED"/>
    <property type="match status" value="1"/>
</dbReference>
<reference evidence="15" key="1">
    <citation type="journal article" date="2023" name="Mol. Phylogenet. Evol.">
        <title>Genome-scale phylogeny and comparative genomics of the fungal order Sordariales.</title>
        <authorList>
            <person name="Hensen N."/>
            <person name="Bonometti L."/>
            <person name="Westerberg I."/>
            <person name="Brannstrom I.O."/>
            <person name="Guillou S."/>
            <person name="Cros-Aarteil S."/>
            <person name="Calhoun S."/>
            <person name="Haridas S."/>
            <person name="Kuo A."/>
            <person name="Mondo S."/>
            <person name="Pangilinan J."/>
            <person name="Riley R."/>
            <person name="LaButti K."/>
            <person name="Andreopoulos B."/>
            <person name="Lipzen A."/>
            <person name="Chen C."/>
            <person name="Yan M."/>
            <person name="Daum C."/>
            <person name="Ng V."/>
            <person name="Clum A."/>
            <person name="Steindorff A."/>
            <person name="Ohm R.A."/>
            <person name="Martin F."/>
            <person name="Silar P."/>
            <person name="Natvig D.O."/>
            <person name="Lalanne C."/>
            <person name="Gautier V."/>
            <person name="Ament-Velasquez S.L."/>
            <person name="Kruys A."/>
            <person name="Hutchinson M.I."/>
            <person name="Powell A.J."/>
            <person name="Barry K."/>
            <person name="Miller A.N."/>
            <person name="Grigoriev I.V."/>
            <person name="Debuchy R."/>
            <person name="Gladieux P."/>
            <person name="Hiltunen Thoren M."/>
            <person name="Johannesson H."/>
        </authorList>
    </citation>
    <scope>NUCLEOTIDE SEQUENCE</scope>
    <source>
        <strain evidence="15">CBS 314.62</strain>
    </source>
</reference>
<feature type="compositionally biased region" description="Polar residues" evidence="13">
    <location>
        <begin position="210"/>
        <end position="238"/>
    </location>
</feature>
<evidence type="ECO:0000259" key="14">
    <source>
        <dbReference type="PROSITE" id="PS51479"/>
    </source>
</evidence>
<sequence>MSGRPSTTQGLQPPKPKGILKKTPPAPAPAPAPALPTFDEDNDDAVTDYQMAAHRDYQLAVQQAKLLLEQRDQIPPTVPLETFERLSTFPPTRGPGITAANPAPEDARDFLTTIAGFLPREYMDLVDERNCVGNCGYALCPRPKRNREGLHSIKMTGIARTEDVNKWCSDRCALRALFIHVQLQNPSYVWKDGKTVVKVELRAEDAAKQQPGQQTPRNGKQVASPSASSSEQLAQTTGEADRDKKRQITKEATALAVERGDAGRLPGVGNQIEITIREKSSTAPAQAPDRPSDEDRDRYEMVEGHRIKFGNGKTGKNEENEDSGSEDDDDDDDDDYLPPTLRM</sequence>
<keyword evidence="4 12" id="KW-0863">Zinc-finger</keyword>
<evidence type="ECO:0000256" key="6">
    <source>
        <dbReference type="ARBA" id="ARBA00022833"/>
    </source>
</evidence>
<keyword evidence="6 12" id="KW-0862">Zinc</keyword>
<evidence type="ECO:0000256" key="13">
    <source>
        <dbReference type="SAM" id="MobiDB-lite"/>
    </source>
</evidence>
<comment type="catalytic activity">
    <reaction evidence="10 12">
        <text>O-phospho-L-threonyl-[protein] + H2O = L-threonyl-[protein] + phosphate</text>
        <dbReference type="Rhea" id="RHEA:47004"/>
        <dbReference type="Rhea" id="RHEA-COMP:11060"/>
        <dbReference type="Rhea" id="RHEA-COMP:11605"/>
        <dbReference type="ChEBI" id="CHEBI:15377"/>
        <dbReference type="ChEBI" id="CHEBI:30013"/>
        <dbReference type="ChEBI" id="CHEBI:43474"/>
        <dbReference type="ChEBI" id="CHEBI:61977"/>
        <dbReference type="EC" id="3.1.3.16"/>
    </reaction>
</comment>
<evidence type="ECO:0000256" key="8">
    <source>
        <dbReference type="ARBA" id="ARBA00023242"/>
    </source>
</evidence>
<keyword evidence="16" id="KW-1185">Reference proteome</keyword>
<comment type="function">
    <text evidence="12">Putative RNA polymerase II subunit B1 C-terminal domain (CTD) phosphatase involved in RNA polymerase II transcription regulation.</text>
</comment>
<reference evidence="15" key="2">
    <citation type="submission" date="2023-06" db="EMBL/GenBank/DDBJ databases">
        <authorList>
            <consortium name="Lawrence Berkeley National Laboratory"/>
            <person name="Haridas S."/>
            <person name="Hensen N."/>
            <person name="Bonometti L."/>
            <person name="Westerberg I."/>
            <person name="Brannstrom I.O."/>
            <person name="Guillou S."/>
            <person name="Cros-Aarteil S."/>
            <person name="Calhoun S."/>
            <person name="Kuo A."/>
            <person name="Mondo S."/>
            <person name="Pangilinan J."/>
            <person name="Riley R."/>
            <person name="Labutti K."/>
            <person name="Andreopoulos B."/>
            <person name="Lipzen A."/>
            <person name="Chen C."/>
            <person name="Yanf M."/>
            <person name="Daum C."/>
            <person name="Ng V."/>
            <person name="Clum A."/>
            <person name="Steindorff A."/>
            <person name="Ohm R."/>
            <person name="Martin F."/>
            <person name="Silar P."/>
            <person name="Natvig D."/>
            <person name="Lalanne C."/>
            <person name="Gautier V."/>
            <person name="Ament-Velasquez S.L."/>
            <person name="Kruys A."/>
            <person name="Hutchinson M.I."/>
            <person name="Powell A.J."/>
            <person name="Barry K."/>
            <person name="Miller A.N."/>
            <person name="Grigoriev I.V."/>
            <person name="Debuchy R."/>
            <person name="Gladieux P."/>
            <person name="Thoren M.H."/>
            <person name="Johannesson H."/>
        </authorList>
    </citation>
    <scope>NUCLEOTIDE SEQUENCE</scope>
    <source>
        <strain evidence="15">CBS 314.62</strain>
    </source>
</reference>
<feature type="domain" description="RTR1-type" evidence="14">
    <location>
        <begin position="112"/>
        <end position="191"/>
    </location>
</feature>
<evidence type="ECO:0000256" key="4">
    <source>
        <dbReference type="ARBA" id="ARBA00022771"/>
    </source>
</evidence>
<proteinExistence type="inferred from homology"/>
<dbReference type="GO" id="GO:0008270">
    <property type="term" value="F:zinc ion binding"/>
    <property type="evidence" value="ECO:0007669"/>
    <property type="project" value="UniProtKB-KW"/>
</dbReference>
<keyword evidence="3 12" id="KW-0479">Metal-binding</keyword>